<reference evidence="1 2" key="1">
    <citation type="journal article" date="2016" name="Nat. Commun.">
        <title>Thousands of microbial genomes shed light on interconnected biogeochemical processes in an aquifer system.</title>
        <authorList>
            <person name="Anantharaman K."/>
            <person name="Brown C.T."/>
            <person name="Hug L.A."/>
            <person name="Sharon I."/>
            <person name="Castelle C.J."/>
            <person name="Probst A.J."/>
            <person name="Thomas B.C."/>
            <person name="Singh A."/>
            <person name="Wilkins M.J."/>
            <person name="Karaoz U."/>
            <person name="Brodie E.L."/>
            <person name="Williams K.H."/>
            <person name="Hubbard S.S."/>
            <person name="Banfield J.F."/>
        </authorList>
    </citation>
    <scope>NUCLEOTIDE SEQUENCE [LARGE SCALE GENOMIC DNA]</scope>
</reference>
<gene>
    <name evidence="1" type="ORF">A3I24_01005</name>
</gene>
<dbReference type="PANTHER" id="PTHR33383:SF1">
    <property type="entry name" value="MEMBRANE PROTEIN INSERTION EFFICIENCY FACTOR-RELATED"/>
    <property type="match status" value="1"/>
</dbReference>
<proteinExistence type="predicted"/>
<dbReference type="PANTHER" id="PTHR33383">
    <property type="entry name" value="MEMBRANE PROTEIN INSERTION EFFICIENCY FACTOR-RELATED"/>
    <property type="match status" value="1"/>
</dbReference>
<dbReference type="Proteomes" id="UP000177690">
    <property type="component" value="Unassembled WGS sequence"/>
</dbReference>
<dbReference type="STRING" id="1798409.A3I24_01005"/>
<name>A0A1G1ZU65_9BACT</name>
<dbReference type="NCBIfam" id="TIGR00278">
    <property type="entry name" value="membrane protein insertion efficiency factor YidD"/>
    <property type="match status" value="1"/>
</dbReference>
<comment type="caution">
    <text evidence="1">The sequence shown here is derived from an EMBL/GenBank/DDBJ whole genome shotgun (WGS) entry which is preliminary data.</text>
</comment>
<dbReference type="AlphaFoldDB" id="A0A1G1ZU65"/>
<sequence length="84" mass="9670">MSNKILNNKLFVKILQEVTRVYKRNFSYLLAVSPHLFFPTSCRFYPTCSDYFTEAIQEQGLIKGSILSLKRISKCHPLGGQDLI</sequence>
<dbReference type="Pfam" id="PF01809">
    <property type="entry name" value="YidD"/>
    <property type="match status" value="1"/>
</dbReference>
<evidence type="ECO:0000313" key="2">
    <source>
        <dbReference type="Proteomes" id="UP000177690"/>
    </source>
</evidence>
<organism evidence="1 2">
    <name type="scientific">Candidatus Harrisonbacteria bacterium RIFCSPLOWO2_02_FULL_41_13b</name>
    <dbReference type="NCBI Taxonomy" id="1798409"/>
    <lineage>
        <taxon>Bacteria</taxon>
        <taxon>Candidatus Harrisoniibacteriota</taxon>
    </lineage>
</organism>
<dbReference type="InterPro" id="IPR002696">
    <property type="entry name" value="Membr_insert_effic_factor_YidD"/>
</dbReference>
<protein>
    <submittedName>
        <fullName evidence="1">Membrane protein insertion efficiency factor YidD</fullName>
    </submittedName>
</protein>
<dbReference type="EMBL" id="MHJL01000018">
    <property type="protein sequence ID" value="OGY67686.1"/>
    <property type="molecule type" value="Genomic_DNA"/>
</dbReference>
<dbReference type="SMART" id="SM01234">
    <property type="entry name" value="Haemolytic"/>
    <property type="match status" value="1"/>
</dbReference>
<accession>A0A1G1ZU65</accession>
<evidence type="ECO:0000313" key="1">
    <source>
        <dbReference type="EMBL" id="OGY67686.1"/>
    </source>
</evidence>